<name>A0A0E0F118_9ORYZ</name>
<evidence type="ECO:0000256" key="5">
    <source>
        <dbReference type="SAM" id="Phobius"/>
    </source>
</evidence>
<dbReference type="PANTHER" id="PTHR30249:SF0">
    <property type="entry name" value="PLASTIDAL GLYCOLATE_GLYCERATE TRANSLOCATOR 1, CHLOROPLASTIC"/>
    <property type="match status" value="1"/>
</dbReference>
<evidence type="ECO:0000256" key="1">
    <source>
        <dbReference type="ARBA" id="ARBA00004141"/>
    </source>
</evidence>
<dbReference type="Proteomes" id="UP000008021">
    <property type="component" value="Chromosome 10"/>
</dbReference>
<dbReference type="Gramene" id="OMERI10G15070.1">
    <property type="protein sequence ID" value="OMERI10G15070.1"/>
    <property type="gene ID" value="OMERI10G15070"/>
</dbReference>
<evidence type="ECO:0000256" key="3">
    <source>
        <dbReference type="ARBA" id="ARBA00022989"/>
    </source>
</evidence>
<keyword evidence="3 5" id="KW-1133">Transmembrane helix</keyword>
<keyword evidence="7" id="KW-1185">Reference proteome</keyword>
<feature type="transmembrane region" description="Helical" evidence="5">
    <location>
        <begin position="73"/>
        <end position="94"/>
    </location>
</feature>
<reference evidence="6" key="1">
    <citation type="submission" date="2015-04" db="UniProtKB">
        <authorList>
            <consortium name="EnsemblPlants"/>
        </authorList>
    </citation>
    <scope>IDENTIFICATION</scope>
</reference>
<dbReference type="EnsemblPlants" id="OMERI10G15070.1">
    <property type="protein sequence ID" value="OMERI10G15070.1"/>
    <property type="gene ID" value="OMERI10G15070"/>
</dbReference>
<keyword evidence="2 5" id="KW-0812">Transmembrane</keyword>
<evidence type="ECO:0000256" key="2">
    <source>
        <dbReference type="ARBA" id="ARBA00022692"/>
    </source>
</evidence>
<evidence type="ECO:0000313" key="6">
    <source>
        <dbReference type="EnsemblPlants" id="OMERI10G15070.1"/>
    </source>
</evidence>
<dbReference type="InterPro" id="IPR007300">
    <property type="entry name" value="CidB/LrgB"/>
</dbReference>
<evidence type="ECO:0000256" key="4">
    <source>
        <dbReference type="ARBA" id="ARBA00023136"/>
    </source>
</evidence>
<sequence>MAVDDLNHHLIAVGVGVGEDAATAHCGLRTVSNFFFMARLVRNMAQLVVSLGILVAADKLLEQAFAAASIKFPSALFAMFCIFAALLLLPPWLANGFMAFFDPATVFIHRWLPLFFVPSLVVLPLAVRDVSPASALKILFITCTYCN</sequence>
<reference evidence="6" key="2">
    <citation type="submission" date="2018-05" db="EMBL/GenBank/DDBJ databases">
        <title>OmerRS3 (Oryza meridionalis Reference Sequence Version 3).</title>
        <authorList>
            <person name="Zhang J."/>
            <person name="Kudrna D."/>
            <person name="Lee S."/>
            <person name="Talag J."/>
            <person name="Welchert J."/>
            <person name="Wing R.A."/>
        </authorList>
    </citation>
    <scope>NUCLEOTIDE SEQUENCE [LARGE SCALE GENOMIC DNA]</scope>
    <source>
        <strain evidence="6">cv. OR44</strain>
    </source>
</reference>
<proteinExistence type="predicted"/>
<evidence type="ECO:0000313" key="7">
    <source>
        <dbReference type="Proteomes" id="UP000008021"/>
    </source>
</evidence>
<organism evidence="6">
    <name type="scientific">Oryza meridionalis</name>
    <dbReference type="NCBI Taxonomy" id="40149"/>
    <lineage>
        <taxon>Eukaryota</taxon>
        <taxon>Viridiplantae</taxon>
        <taxon>Streptophyta</taxon>
        <taxon>Embryophyta</taxon>
        <taxon>Tracheophyta</taxon>
        <taxon>Spermatophyta</taxon>
        <taxon>Magnoliopsida</taxon>
        <taxon>Liliopsida</taxon>
        <taxon>Poales</taxon>
        <taxon>Poaceae</taxon>
        <taxon>BOP clade</taxon>
        <taxon>Oryzoideae</taxon>
        <taxon>Oryzeae</taxon>
        <taxon>Oryzinae</taxon>
        <taxon>Oryza</taxon>
    </lineage>
</organism>
<dbReference type="AlphaFoldDB" id="A0A0E0F118"/>
<accession>A0A0E0F118</accession>
<comment type="subcellular location">
    <subcellularLocation>
        <location evidence="1">Membrane</location>
        <topology evidence="1">Multi-pass membrane protein</topology>
    </subcellularLocation>
</comment>
<keyword evidence="4 5" id="KW-0472">Membrane</keyword>
<feature type="transmembrane region" description="Helical" evidence="5">
    <location>
        <begin position="106"/>
        <end position="127"/>
    </location>
</feature>
<dbReference type="STRING" id="40149.A0A0E0F118"/>
<dbReference type="PANTHER" id="PTHR30249">
    <property type="entry name" value="PUTATIVE SEROTONIN TRANSPORTER"/>
    <property type="match status" value="1"/>
</dbReference>
<dbReference type="eggNOG" id="ENOG502QQ63">
    <property type="taxonomic scope" value="Eukaryota"/>
</dbReference>
<feature type="transmembrane region" description="Helical" evidence="5">
    <location>
        <begin position="44"/>
        <end position="61"/>
    </location>
</feature>
<dbReference type="GO" id="GO:0016020">
    <property type="term" value="C:membrane"/>
    <property type="evidence" value="ECO:0007669"/>
    <property type="project" value="UniProtKB-SubCell"/>
</dbReference>
<dbReference type="HOGENOM" id="CLU_1771012_0_0_1"/>
<protein>
    <submittedName>
        <fullName evidence="6">Uncharacterized protein</fullName>
    </submittedName>
</protein>